<evidence type="ECO:0000313" key="4">
    <source>
        <dbReference type="Proteomes" id="UP001197093"/>
    </source>
</evidence>
<dbReference type="PANTHER" id="PTHR48081">
    <property type="entry name" value="AB HYDROLASE SUPERFAMILY PROTEIN C4A8.06C"/>
    <property type="match status" value="1"/>
</dbReference>
<dbReference type="Pfam" id="PF07859">
    <property type="entry name" value="Abhydrolase_3"/>
    <property type="match status" value="1"/>
</dbReference>
<sequence>MLAAILTSPAPPQLLLNLLRCYTLATLRGISLRHYAQCAFYRFALHSLTPRQLQFMSAPTLAVYNSWLPRRQSRAAALAGNKRSGNTQDDKHAAFLASRLTLDTETLPDGRSTILWMGNRHKATKFVLFFHGGGYIAPAIPGHFEWCTRAYLLASPAAATGKDGEEEIAVAFLQYTLCPDTHYPGHLRQAVDAMAHLFASGRVTPRNLVIGGDSAGGNLTVQVLGHLLRPHPTVRELALEEPLAGAFLVSPLLSVRTECWASVARNEGIDMISTRSMRMMTPWILGPTEFRAEMAEQKGWAMPMDLEDPESWFRGLERVVKEVYVTAGEQEIFRDESVGFADAVRKGNPGITVQLEVPKDEAHDWILMEGDKGVDGDATKRMRAWVQGLFWP</sequence>
<feature type="domain" description="Alpha/beta hydrolase fold-3" evidence="2">
    <location>
        <begin position="127"/>
        <end position="366"/>
    </location>
</feature>
<dbReference type="AlphaFoldDB" id="A0AAD4F6U6"/>
<name>A0AAD4F6U6_9PEZI</name>
<dbReference type="SUPFAM" id="SSF53474">
    <property type="entry name" value="alpha/beta-Hydrolases"/>
    <property type="match status" value="1"/>
</dbReference>
<reference evidence="3" key="1">
    <citation type="submission" date="2023-02" db="EMBL/GenBank/DDBJ databases">
        <authorList>
            <person name="Palmer J.M."/>
        </authorList>
    </citation>
    <scope>NUCLEOTIDE SEQUENCE</scope>
    <source>
        <strain evidence="3">FW57</strain>
    </source>
</reference>
<dbReference type="GO" id="GO:0016787">
    <property type="term" value="F:hydrolase activity"/>
    <property type="evidence" value="ECO:0007669"/>
    <property type="project" value="UniProtKB-KW"/>
</dbReference>
<dbReference type="Proteomes" id="UP001197093">
    <property type="component" value="Unassembled WGS sequence"/>
</dbReference>
<dbReference type="PANTHER" id="PTHR48081:SF31">
    <property type="entry name" value="STERYL ACETYL HYDROLASE MUG81-RELATED"/>
    <property type="match status" value="1"/>
</dbReference>
<keyword evidence="4" id="KW-1185">Reference proteome</keyword>
<keyword evidence="1" id="KW-0378">Hydrolase</keyword>
<proteinExistence type="predicted"/>
<comment type="caution">
    <text evidence="3">The sequence shown here is derived from an EMBL/GenBank/DDBJ whole genome shotgun (WGS) entry which is preliminary data.</text>
</comment>
<evidence type="ECO:0000259" key="2">
    <source>
        <dbReference type="Pfam" id="PF07859"/>
    </source>
</evidence>
<dbReference type="InterPro" id="IPR050300">
    <property type="entry name" value="GDXG_lipolytic_enzyme"/>
</dbReference>
<organism evidence="3 4">
    <name type="scientific">Staphylotrichum longicolle</name>
    <dbReference type="NCBI Taxonomy" id="669026"/>
    <lineage>
        <taxon>Eukaryota</taxon>
        <taxon>Fungi</taxon>
        <taxon>Dikarya</taxon>
        <taxon>Ascomycota</taxon>
        <taxon>Pezizomycotina</taxon>
        <taxon>Sordariomycetes</taxon>
        <taxon>Sordariomycetidae</taxon>
        <taxon>Sordariales</taxon>
        <taxon>Chaetomiaceae</taxon>
        <taxon>Staphylotrichum</taxon>
    </lineage>
</organism>
<evidence type="ECO:0000256" key="1">
    <source>
        <dbReference type="ARBA" id="ARBA00022801"/>
    </source>
</evidence>
<dbReference type="InterPro" id="IPR029058">
    <property type="entry name" value="AB_hydrolase_fold"/>
</dbReference>
<protein>
    <recommendedName>
        <fullName evidence="2">Alpha/beta hydrolase fold-3 domain-containing protein</fullName>
    </recommendedName>
</protein>
<accession>A0AAD4F6U6</accession>
<gene>
    <name evidence="3" type="ORF">NEMBOFW57_004128</name>
</gene>
<evidence type="ECO:0000313" key="3">
    <source>
        <dbReference type="EMBL" id="KAG7294066.1"/>
    </source>
</evidence>
<dbReference type="Gene3D" id="3.40.50.1820">
    <property type="entry name" value="alpha/beta hydrolase"/>
    <property type="match status" value="1"/>
</dbReference>
<dbReference type="EMBL" id="JAHCVI010000001">
    <property type="protein sequence ID" value="KAG7294066.1"/>
    <property type="molecule type" value="Genomic_DNA"/>
</dbReference>
<dbReference type="InterPro" id="IPR013094">
    <property type="entry name" value="AB_hydrolase_3"/>
</dbReference>